<dbReference type="GO" id="GO:0002143">
    <property type="term" value="P:tRNA wobble position uridine thiolation"/>
    <property type="evidence" value="ECO:0007669"/>
    <property type="project" value="TreeGrafter"/>
</dbReference>
<dbReference type="Gene3D" id="2.40.30.10">
    <property type="entry name" value="Translation factors"/>
    <property type="match status" value="1"/>
</dbReference>
<evidence type="ECO:0000256" key="7">
    <source>
        <dbReference type="ARBA" id="ARBA00022884"/>
    </source>
</evidence>
<dbReference type="InterPro" id="IPR014729">
    <property type="entry name" value="Rossmann-like_a/b/a_fold"/>
</dbReference>
<evidence type="ECO:0000259" key="10">
    <source>
        <dbReference type="Pfam" id="PF20258"/>
    </source>
</evidence>
<evidence type="ECO:0000256" key="5">
    <source>
        <dbReference type="ARBA" id="ARBA00022741"/>
    </source>
</evidence>
<keyword evidence="5" id="KW-0547">Nucleotide-binding</keyword>
<evidence type="ECO:0000256" key="3">
    <source>
        <dbReference type="ARBA" id="ARBA00022679"/>
    </source>
</evidence>
<keyword evidence="13" id="KW-1185">Reference proteome</keyword>
<dbReference type="GO" id="GO:0005524">
    <property type="term" value="F:ATP binding"/>
    <property type="evidence" value="ECO:0007669"/>
    <property type="project" value="UniProtKB-KW"/>
</dbReference>
<keyword evidence="4" id="KW-0819">tRNA processing</keyword>
<evidence type="ECO:0000259" key="11">
    <source>
        <dbReference type="Pfam" id="PF20259"/>
    </source>
</evidence>
<keyword evidence="2" id="KW-0820">tRNA-binding</keyword>
<dbReference type="GO" id="GO:0103016">
    <property type="term" value="F:tRNA-uridine 2-sulfurtransferase activity"/>
    <property type="evidence" value="ECO:0007669"/>
    <property type="project" value="UniProtKB-EC"/>
</dbReference>
<evidence type="ECO:0000256" key="6">
    <source>
        <dbReference type="ARBA" id="ARBA00022840"/>
    </source>
</evidence>
<keyword evidence="8" id="KW-1015">Disulfide bond</keyword>
<gene>
    <name evidence="12" type="ORF">AKG39_14255</name>
</gene>
<accession>A0A0L6TZR1</accession>
<dbReference type="Pfam" id="PF20258">
    <property type="entry name" value="tRNA_Me_trans_C"/>
    <property type="match status" value="1"/>
</dbReference>
<organism evidence="12 13">
    <name type="scientific">Acetobacterium bakii</name>
    <dbReference type="NCBI Taxonomy" id="52689"/>
    <lineage>
        <taxon>Bacteria</taxon>
        <taxon>Bacillati</taxon>
        <taxon>Bacillota</taxon>
        <taxon>Clostridia</taxon>
        <taxon>Eubacteriales</taxon>
        <taxon>Eubacteriaceae</taxon>
        <taxon>Acetobacterium</taxon>
    </lineage>
</organism>
<dbReference type="Pfam" id="PF03054">
    <property type="entry name" value="tRNA_Me_trans"/>
    <property type="match status" value="1"/>
</dbReference>
<dbReference type="CDD" id="cd01998">
    <property type="entry name" value="MnmA_TRMU-like"/>
    <property type="match status" value="1"/>
</dbReference>
<evidence type="ECO:0000256" key="8">
    <source>
        <dbReference type="ARBA" id="ARBA00023157"/>
    </source>
</evidence>
<dbReference type="InterPro" id="IPR023382">
    <property type="entry name" value="MnmA-like_central_sf"/>
</dbReference>
<evidence type="ECO:0000256" key="4">
    <source>
        <dbReference type="ARBA" id="ARBA00022694"/>
    </source>
</evidence>
<dbReference type="PANTHER" id="PTHR11933:SF5">
    <property type="entry name" value="MITOCHONDRIAL TRNA-SPECIFIC 2-THIOURIDYLASE 1"/>
    <property type="match status" value="1"/>
</dbReference>
<evidence type="ECO:0000256" key="1">
    <source>
        <dbReference type="ARBA" id="ARBA00011949"/>
    </source>
</evidence>
<evidence type="ECO:0000313" key="12">
    <source>
        <dbReference type="EMBL" id="KNZ41055.1"/>
    </source>
</evidence>
<keyword evidence="3" id="KW-0808">Transferase</keyword>
<comment type="catalytic activity">
    <reaction evidence="9">
        <text>S-sulfanyl-L-cysteinyl-[protein] + uridine(34) in tRNA + AH2 + ATP = 2-thiouridine(34) in tRNA + L-cysteinyl-[protein] + A + AMP + diphosphate + H(+)</text>
        <dbReference type="Rhea" id="RHEA:47032"/>
        <dbReference type="Rhea" id="RHEA-COMP:10131"/>
        <dbReference type="Rhea" id="RHEA-COMP:11726"/>
        <dbReference type="Rhea" id="RHEA-COMP:11727"/>
        <dbReference type="Rhea" id="RHEA-COMP:11728"/>
        <dbReference type="ChEBI" id="CHEBI:13193"/>
        <dbReference type="ChEBI" id="CHEBI:15378"/>
        <dbReference type="ChEBI" id="CHEBI:17499"/>
        <dbReference type="ChEBI" id="CHEBI:29950"/>
        <dbReference type="ChEBI" id="CHEBI:30616"/>
        <dbReference type="ChEBI" id="CHEBI:33019"/>
        <dbReference type="ChEBI" id="CHEBI:61963"/>
        <dbReference type="ChEBI" id="CHEBI:65315"/>
        <dbReference type="ChEBI" id="CHEBI:87170"/>
        <dbReference type="ChEBI" id="CHEBI:456215"/>
        <dbReference type="EC" id="2.8.1.13"/>
    </reaction>
</comment>
<dbReference type="SUPFAM" id="SSF52402">
    <property type="entry name" value="Adenine nucleotide alpha hydrolases-like"/>
    <property type="match status" value="1"/>
</dbReference>
<dbReference type="EC" id="2.8.1.13" evidence="1"/>
<keyword evidence="7" id="KW-0694">RNA-binding</keyword>
<proteinExistence type="predicted"/>
<evidence type="ECO:0000313" key="13">
    <source>
        <dbReference type="Proteomes" id="UP000036873"/>
    </source>
</evidence>
<dbReference type="PANTHER" id="PTHR11933">
    <property type="entry name" value="TRNA 5-METHYLAMINOMETHYL-2-THIOURIDYLATE -METHYLTRANSFERASE"/>
    <property type="match status" value="1"/>
</dbReference>
<dbReference type="Gene3D" id="2.30.30.280">
    <property type="entry name" value="Adenine nucleotide alpha hydrolases-like domains"/>
    <property type="match status" value="1"/>
</dbReference>
<feature type="domain" description="tRNA-specific 2-thiouridylase MnmA-like C-terminal" evidence="10">
    <location>
        <begin position="279"/>
        <end position="354"/>
    </location>
</feature>
<evidence type="ECO:0000256" key="2">
    <source>
        <dbReference type="ARBA" id="ARBA00022555"/>
    </source>
</evidence>
<dbReference type="NCBIfam" id="NF001138">
    <property type="entry name" value="PRK00143.1"/>
    <property type="match status" value="1"/>
</dbReference>
<dbReference type="GO" id="GO:0000049">
    <property type="term" value="F:tRNA binding"/>
    <property type="evidence" value="ECO:0007669"/>
    <property type="project" value="UniProtKB-KW"/>
</dbReference>
<sequence>MNNKSIMMKQKKKHVIMGLSGGVDSAAAAFQLKEEGYEVIGVTFNFFNQKKMLNTAAMVADQLGITHHIVNAQPRFNQKVIQPFINGYKKGETPNPCMLCNQNLKFRLLMEIAENYDEALIATGHYAEIQKINDHYSLLASKNKDKDQSYFLYHLNQSILSRLILPLKRFESKNAVRKVIQTSLPFIANGPESQGICFIPRGNHSLFLKEALFGSRPVPQGNLVDYQGKILGKHRGAHGFTLGQTRGLGIENPLHLAVVDIIPKTNTVILGEEKALLTNEIIIEKVHLNLEKNQVDQGPLTFKTCRWGYDYPGTFKCLPNGEALVQSTIPVRAPTPGQALVFYRDRMVLGGGIIKKVDDSRI</sequence>
<dbReference type="InterPro" id="IPR046885">
    <property type="entry name" value="MnmA-like_C"/>
</dbReference>
<dbReference type="InterPro" id="IPR004506">
    <property type="entry name" value="MnmA-like"/>
</dbReference>
<dbReference type="Proteomes" id="UP000036873">
    <property type="component" value="Unassembled WGS sequence"/>
</dbReference>
<dbReference type="STRING" id="52689.AKG39_14255"/>
<dbReference type="EMBL" id="LGYO01000038">
    <property type="protein sequence ID" value="KNZ41055.1"/>
    <property type="molecule type" value="Genomic_DNA"/>
</dbReference>
<dbReference type="AlphaFoldDB" id="A0A0L6TZR1"/>
<keyword evidence="6" id="KW-0067">ATP-binding</keyword>
<feature type="domain" description="tRNA-specific 2-thiouridylase MnmA-like central" evidence="11">
    <location>
        <begin position="217"/>
        <end position="271"/>
    </location>
</feature>
<evidence type="ECO:0000256" key="9">
    <source>
        <dbReference type="ARBA" id="ARBA00051542"/>
    </source>
</evidence>
<dbReference type="NCBIfam" id="TIGR00420">
    <property type="entry name" value="trmU"/>
    <property type="match status" value="1"/>
</dbReference>
<dbReference type="Pfam" id="PF20259">
    <property type="entry name" value="tRNA_Me_trans_M"/>
    <property type="match status" value="1"/>
</dbReference>
<dbReference type="InterPro" id="IPR046884">
    <property type="entry name" value="MnmA-like_central"/>
</dbReference>
<name>A0A0L6TZR1_9FIRM</name>
<dbReference type="OrthoDB" id="9800696at2"/>
<reference evidence="13" key="1">
    <citation type="submission" date="2015-07" db="EMBL/GenBank/DDBJ databases">
        <title>Draft genome sequence of Acetobacterium bakii DSM 8293, a potential psychrophilic chemical producer through syngas fermentation.</title>
        <authorList>
            <person name="Song Y."/>
            <person name="Hwang S."/>
            <person name="Cho B.-K."/>
        </authorList>
    </citation>
    <scope>NUCLEOTIDE SEQUENCE [LARGE SCALE GENOMIC DNA]</scope>
    <source>
        <strain evidence="13">DSM 8239</strain>
    </source>
</reference>
<comment type="caution">
    <text evidence="12">The sequence shown here is derived from an EMBL/GenBank/DDBJ whole genome shotgun (WGS) entry which is preliminary data.</text>
</comment>
<dbReference type="Gene3D" id="3.40.50.620">
    <property type="entry name" value="HUPs"/>
    <property type="match status" value="1"/>
</dbReference>
<protein>
    <recommendedName>
        <fullName evidence="1">tRNA-uridine 2-sulfurtransferase</fullName>
        <ecNumber evidence="1">2.8.1.13</ecNumber>
    </recommendedName>
</protein>